<protein>
    <recommendedName>
        <fullName evidence="2">Mab-21-like HhH/H2TH-like domain-containing protein</fullName>
    </recommendedName>
</protein>
<dbReference type="Proteomes" id="UP000681722">
    <property type="component" value="Unassembled WGS sequence"/>
</dbReference>
<keyword evidence="5" id="KW-1185">Reference proteome</keyword>
<comment type="similarity">
    <text evidence="1">Belongs to the mab-21 family.</text>
</comment>
<evidence type="ECO:0000313" key="3">
    <source>
        <dbReference type="EMBL" id="CAF1205334.1"/>
    </source>
</evidence>
<dbReference type="Pfam" id="PF20266">
    <property type="entry name" value="Mab-21_C"/>
    <property type="match status" value="1"/>
</dbReference>
<dbReference type="InterPro" id="IPR046906">
    <property type="entry name" value="Mab-21_HhH/H2TH-like"/>
</dbReference>
<proteinExistence type="inferred from homology"/>
<comment type="caution">
    <text evidence="3">The sequence shown here is derived from an EMBL/GenBank/DDBJ whole genome shotgun (WGS) entry which is preliminary data.</text>
</comment>
<dbReference type="EMBL" id="CAJNOQ010008738">
    <property type="protein sequence ID" value="CAF1205334.1"/>
    <property type="molecule type" value="Genomic_DNA"/>
</dbReference>
<evidence type="ECO:0000313" key="5">
    <source>
        <dbReference type="Proteomes" id="UP000663829"/>
    </source>
</evidence>
<evidence type="ECO:0000256" key="1">
    <source>
        <dbReference type="ARBA" id="ARBA00008307"/>
    </source>
</evidence>
<feature type="domain" description="Mab-21-like HhH/H2TH-like" evidence="2">
    <location>
        <begin position="360"/>
        <end position="449"/>
    </location>
</feature>
<accession>A0A814WQ87</accession>
<reference evidence="3" key="1">
    <citation type="submission" date="2021-02" db="EMBL/GenBank/DDBJ databases">
        <authorList>
            <person name="Nowell W R."/>
        </authorList>
    </citation>
    <scope>NUCLEOTIDE SEQUENCE</scope>
</reference>
<organism evidence="3 5">
    <name type="scientific">Didymodactylos carnosus</name>
    <dbReference type="NCBI Taxonomy" id="1234261"/>
    <lineage>
        <taxon>Eukaryota</taxon>
        <taxon>Metazoa</taxon>
        <taxon>Spiralia</taxon>
        <taxon>Gnathifera</taxon>
        <taxon>Rotifera</taxon>
        <taxon>Eurotatoria</taxon>
        <taxon>Bdelloidea</taxon>
        <taxon>Philodinida</taxon>
        <taxon>Philodinidae</taxon>
        <taxon>Didymodactylos</taxon>
    </lineage>
</organism>
<dbReference type="Gene3D" id="1.10.1410.40">
    <property type="match status" value="1"/>
</dbReference>
<evidence type="ECO:0000259" key="2">
    <source>
        <dbReference type="Pfam" id="PF20266"/>
    </source>
</evidence>
<dbReference type="PANTHER" id="PTHR10656">
    <property type="entry name" value="CELL FATE DETERMINING PROTEIN MAB21-RELATED"/>
    <property type="match status" value="1"/>
</dbReference>
<dbReference type="AlphaFoldDB" id="A0A814WQ87"/>
<gene>
    <name evidence="3" type="ORF">GPM918_LOCUS23933</name>
    <name evidence="4" type="ORF">SRO942_LOCUS23934</name>
</gene>
<dbReference type="PANTHER" id="PTHR10656:SF42">
    <property type="entry name" value="CYCLIC GMP-AMP SYNTHASE-LIKE PROTEIN-RELATED"/>
    <property type="match status" value="1"/>
</dbReference>
<evidence type="ECO:0000313" key="4">
    <source>
        <dbReference type="EMBL" id="CAF3969640.1"/>
    </source>
</evidence>
<dbReference type="Proteomes" id="UP000663829">
    <property type="component" value="Unassembled WGS sequence"/>
</dbReference>
<dbReference type="EMBL" id="CAJOBC010008740">
    <property type="protein sequence ID" value="CAF3969640.1"/>
    <property type="molecule type" value="Genomic_DNA"/>
</dbReference>
<name>A0A814WQ87_9BILA</name>
<sequence>MFFVIVCLLFFILIYYTHYYVIQQRKFSLLLNNATEISTGSEDEGQMFAKMFFSSDGAIENDTMLVVANISDETCLEEIPNTPGFVRVKRTKDLPHIGRYVDGMRIKQIISDNLRERAVDLNMMCTGMVMVISPSLDQAAIRIRQYPDLDLEHFELKVRMMQTISEAYNSSYHLWKGVLRDIYNDVTQKAHENRNFFNSDMEMDSEPTPYVSSSLLCICVYPAFGIPLPRDVAEKAECLLKFYELVKSLVFSLPSFKSFCEKQRHPFEEHSDLDRVPCVCLDFDPHVLNWFLERHKMNSQRINNDSQCKVYLVAKSQSKSLRTARSEFRYSFSIVEKHLAINRRPMEKLLNSLARKFYYKIIRRIEINEKYLKSYFVKTSILWLCELNDIEQMVSHTVDDPISTKVILLELWINFVSNSMKKRYCSHYFVKTFNLLQDYDTELLDTIDQELILVNVNQFLGSISYEKRMLYNSINIHDKLVAELQCEFESNPKLAAKIFKTFQKTVVKVFYEEDCLEKCDLSKFEHEMKELLCLLVIIERTNRNLWHEWKKLFIDFHRNDLSLLRTTTTPRPSELALHMRESVFSFGLYSYLMLKNIGLLETFNLALKEKIAKRN</sequence>
<dbReference type="OrthoDB" id="6085630at2759"/>